<dbReference type="Proteomes" id="UP000017746">
    <property type="component" value="Chromosome"/>
</dbReference>
<evidence type="ECO:0000313" key="1">
    <source>
        <dbReference type="EMBL" id="AGZ40582.1"/>
    </source>
</evidence>
<dbReference type="AlphaFoldDB" id="U5VUX1"/>
<accession>U5VUX1</accession>
<reference evidence="1 2" key="1">
    <citation type="journal article" date="2014" name="J. Biotechnol.">
        <title>Complete genome sequence of the actinobacterium Actinoplanes friuliensis HAG 010964, producer of the lipopeptide antibiotic friulimycin.</title>
        <authorList>
            <person name="Ruckert C."/>
            <person name="Szczepanowski R."/>
            <person name="Albersmeier A."/>
            <person name="Goesmann A."/>
            <person name="Fischer N."/>
            <person name="Steinkamper A."/>
            <person name="Puhler A."/>
            <person name="Biener R."/>
            <person name="Schwartz D."/>
            <person name="Kalinowski J."/>
        </authorList>
    </citation>
    <scope>NUCLEOTIDE SEQUENCE [LARGE SCALE GENOMIC DNA]</scope>
    <source>
        <strain evidence="1 2">DSM 7358</strain>
    </source>
</reference>
<dbReference type="KEGG" id="afs:AFR_11465"/>
<dbReference type="HOGENOM" id="CLU_1754918_0_0_11"/>
<keyword evidence="2" id="KW-1185">Reference proteome</keyword>
<organism evidence="1 2">
    <name type="scientific">Actinoplanes friuliensis DSM 7358</name>
    <dbReference type="NCBI Taxonomy" id="1246995"/>
    <lineage>
        <taxon>Bacteria</taxon>
        <taxon>Bacillati</taxon>
        <taxon>Actinomycetota</taxon>
        <taxon>Actinomycetes</taxon>
        <taxon>Micromonosporales</taxon>
        <taxon>Micromonosporaceae</taxon>
        <taxon>Actinoplanes</taxon>
    </lineage>
</organism>
<sequence>MVTAVLLILGALSPLLMREPEQPANPVALPVISIPPLPTVIATPAPVGSPGVLRAVRQARKATPAPVLLGPADKAGLPDLVGAYCRATYGGLTLAASTADGWVCARLGQGNTAVDMDAMCRHRYGAAAWADLGDESDPRSWRCYRDGP</sequence>
<evidence type="ECO:0000313" key="2">
    <source>
        <dbReference type="Proteomes" id="UP000017746"/>
    </source>
</evidence>
<proteinExistence type="predicted"/>
<name>U5VUX1_9ACTN</name>
<dbReference type="EMBL" id="CP006272">
    <property type="protein sequence ID" value="AGZ40582.1"/>
    <property type="molecule type" value="Genomic_DNA"/>
</dbReference>
<protein>
    <submittedName>
        <fullName evidence="1">Uncharacterized protein</fullName>
    </submittedName>
</protein>
<dbReference type="STRING" id="1246995.AFR_11465"/>
<gene>
    <name evidence="1" type="ORF">AFR_11465</name>
</gene>
<dbReference type="PATRIC" id="fig|1246995.3.peg.2337"/>